<protein>
    <recommendedName>
        <fullName evidence="3">GH16 domain-containing protein</fullName>
    </recommendedName>
</protein>
<evidence type="ECO:0000313" key="2">
    <source>
        <dbReference type="EMBL" id="KKK65961.1"/>
    </source>
</evidence>
<feature type="non-terminal residue" evidence="2">
    <location>
        <position position="1"/>
    </location>
</feature>
<evidence type="ECO:0000256" key="1">
    <source>
        <dbReference type="SAM" id="MobiDB-lite"/>
    </source>
</evidence>
<dbReference type="EMBL" id="LAZR01060306">
    <property type="protein sequence ID" value="KKK65961.1"/>
    <property type="molecule type" value="Genomic_DNA"/>
</dbReference>
<dbReference type="AlphaFoldDB" id="A0A0F9A180"/>
<comment type="caution">
    <text evidence="2">The sequence shown here is derived from an EMBL/GenBank/DDBJ whole genome shotgun (WGS) entry which is preliminary data.</text>
</comment>
<name>A0A0F9A180_9ZZZZ</name>
<sequence length="249" mass="26943">ALRRAMGPDNVVFQFLESLAIQDVCVLIDDDFFELDTGRLLFTNGDANGSLVTDAQTGEVTFNCGADEDGQLVCAANTQRVDVDYRPVILTRMKHDVISNVKTEVGFCVETDVDDGAVNVKVTPSSNSTDYAVLCRDSDDTASGGDTGTFAFHSDNQSDDADGAQSVEASGTGVTLGTDYITYMITLNEQQEARAWINGQFFNVLRLGVPDGGTLLSPWINVTDRDGAATAQLTIDYLKVWQERVDRTA</sequence>
<organism evidence="2">
    <name type="scientific">marine sediment metagenome</name>
    <dbReference type="NCBI Taxonomy" id="412755"/>
    <lineage>
        <taxon>unclassified sequences</taxon>
        <taxon>metagenomes</taxon>
        <taxon>ecological metagenomes</taxon>
    </lineage>
</organism>
<gene>
    <name evidence="2" type="ORF">LCGC14_2968890</name>
</gene>
<accession>A0A0F9A180</accession>
<proteinExistence type="predicted"/>
<feature type="region of interest" description="Disordered" evidence="1">
    <location>
        <begin position="146"/>
        <end position="169"/>
    </location>
</feature>
<evidence type="ECO:0008006" key="3">
    <source>
        <dbReference type="Google" id="ProtNLM"/>
    </source>
</evidence>
<reference evidence="2" key="1">
    <citation type="journal article" date="2015" name="Nature">
        <title>Complex archaea that bridge the gap between prokaryotes and eukaryotes.</title>
        <authorList>
            <person name="Spang A."/>
            <person name="Saw J.H."/>
            <person name="Jorgensen S.L."/>
            <person name="Zaremba-Niedzwiedzka K."/>
            <person name="Martijn J."/>
            <person name="Lind A.E."/>
            <person name="van Eijk R."/>
            <person name="Schleper C."/>
            <person name="Guy L."/>
            <person name="Ettema T.J."/>
        </authorList>
    </citation>
    <scope>NUCLEOTIDE SEQUENCE</scope>
</reference>